<dbReference type="Pfam" id="PF05130">
    <property type="entry name" value="FlgN"/>
    <property type="match status" value="1"/>
</dbReference>
<accession>A0A2D2DKV2</accession>
<keyword evidence="3" id="KW-1005">Bacterial flagellum biogenesis</keyword>
<name>A0A2D2DKV2_9BURK</name>
<evidence type="ECO:0000256" key="1">
    <source>
        <dbReference type="ARBA" id="ARBA00002397"/>
    </source>
</evidence>
<organism evidence="4 5">
    <name type="scientific">Massilia violaceinigra</name>
    <dbReference type="NCBI Taxonomy" id="2045208"/>
    <lineage>
        <taxon>Bacteria</taxon>
        <taxon>Pseudomonadati</taxon>
        <taxon>Pseudomonadota</taxon>
        <taxon>Betaproteobacteria</taxon>
        <taxon>Burkholderiales</taxon>
        <taxon>Oxalobacteraceae</taxon>
        <taxon>Telluria group</taxon>
        <taxon>Massilia</taxon>
    </lineage>
</organism>
<dbReference type="RefSeq" id="WP_099875572.1">
    <property type="nucleotide sequence ID" value="NZ_CP024608.1"/>
</dbReference>
<keyword evidence="4" id="KW-0969">Cilium</keyword>
<dbReference type="GO" id="GO:0044780">
    <property type="term" value="P:bacterial-type flagellum assembly"/>
    <property type="evidence" value="ECO:0007669"/>
    <property type="project" value="InterPro"/>
</dbReference>
<keyword evidence="4" id="KW-0282">Flagellum</keyword>
<gene>
    <name evidence="4" type="ORF">CR152_14605</name>
</gene>
<keyword evidence="5" id="KW-1185">Reference proteome</keyword>
<reference evidence="4" key="1">
    <citation type="submission" date="2017-10" db="EMBL/GenBank/DDBJ databases">
        <title>Massilia psychrophilum sp. nov., a novel purple-pigmented bacterium isolated from Tianshan glacier, Xinjiang Municipality, China.</title>
        <authorList>
            <person name="Wang H."/>
        </authorList>
    </citation>
    <scope>NUCLEOTIDE SEQUENCE [LARGE SCALE GENOMIC DNA]</scope>
    <source>
        <strain evidence="4">B2</strain>
    </source>
</reference>
<dbReference type="Gene3D" id="1.20.58.300">
    <property type="entry name" value="FlgN-like"/>
    <property type="match status" value="1"/>
</dbReference>
<comment type="function">
    <text evidence="1">Required for the efficient initiation of filament assembly.</text>
</comment>
<dbReference type="Proteomes" id="UP000229897">
    <property type="component" value="Chromosome"/>
</dbReference>
<evidence type="ECO:0000256" key="2">
    <source>
        <dbReference type="ARBA" id="ARBA00007703"/>
    </source>
</evidence>
<dbReference type="AlphaFoldDB" id="A0A2D2DKV2"/>
<sequence>MSTASPSTTLPQELALITSALELMTQEQQLLVNADTAGLDELTPRKAQVVAEMAALARQRHQSLAAAGFAADDSGMQAWVEASGAADALSGWQALLGKTREAKELNRINGMLINKQLSHTQGLINAMRTPTSGGEAAVYGPRGQAAPGGPSKRYVVG</sequence>
<evidence type="ECO:0000256" key="3">
    <source>
        <dbReference type="ARBA" id="ARBA00022795"/>
    </source>
</evidence>
<proteinExistence type="inferred from homology"/>
<comment type="similarity">
    <text evidence="2">Belongs to the FlgN family.</text>
</comment>
<dbReference type="InterPro" id="IPR036679">
    <property type="entry name" value="FlgN-like_sf"/>
</dbReference>
<evidence type="ECO:0000313" key="4">
    <source>
        <dbReference type="EMBL" id="ATQ75616.1"/>
    </source>
</evidence>
<dbReference type="EMBL" id="CP024608">
    <property type="protein sequence ID" value="ATQ75616.1"/>
    <property type="molecule type" value="Genomic_DNA"/>
</dbReference>
<dbReference type="KEGG" id="mass:CR152_14605"/>
<protein>
    <submittedName>
        <fullName evidence="4">Flagellar protein FlgN</fullName>
    </submittedName>
</protein>
<dbReference type="InterPro" id="IPR007809">
    <property type="entry name" value="FlgN-like"/>
</dbReference>
<dbReference type="SUPFAM" id="SSF140566">
    <property type="entry name" value="FlgN-like"/>
    <property type="match status" value="1"/>
</dbReference>
<keyword evidence="4" id="KW-0966">Cell projection</keyword>
<dbReference type="OrthoDB" id="8561298at2"/>
<evidence type="ECO:0000313" key="5">
    <source>
        <dbReference type="Proteomes" id="UP000229897"/>
    </source>
</evidence>